<protein>
    <submittedName>
        <fullName evidence="1">Uncharacterized protein</fullName>
    </submittedName>
</protein>
<sequence>MTATAPVWALVDDAGLFPPTALPMDAALARHRNDVRRAHPLHTNRFLCPASRISELASLLGPQEPIRLGLICDTGSDGLGMALAAVMADRRLDLAVVEFPLAAADEADPVAALAAVLERTPETIPLFVEPAAMEQADIFVAALAAVGGRPAGLKVRCGGVRADLFPSVETLAHVLSVVAAARVPMKATAGLHRAVRYRDPDTGFTHHGFVNLLAGVIGAVSGADEAAVARTLREQDPDRLAGIVATAEPDVLTVARAVFTSYGSCSTSTPLAEIGALGLRAG</sequence>
<dbReference type="InParanoid" id="A0A263D7S0"/>
<evidence type="ECO:0000313" key="1">
    <source>
        <dbReference type="EMBL" id="OZM74431.1"/>
    </source>
</evidence>
<dbReference type="RefSeq" id="WP_094861329.1">
    <property type="nucleotide sequence ID" value="NZ_NKYE01000002.1"/>
</dbReference>
<dbReference type="OrthoDB" id="9778153at2"/>
<comment type="caution">
    <text evidence="1">The sequence shown here is derived from an EMBL/GenBank/DDBJ whole genome shotgun (WGS) entry which is preliminary data.</text>
</comment>
<organism evidence="1 2">
    <name type="scientific">Amycolatopsis antarctica</name>
    <dbReference type="NCBI Taxonomy" id="1854586"/>
    <lineage>
        <taxon>Bacteria</taxon>
        <taxon>Bacillati</taxon>
        <taxon>Actinomycetota</taxon>
        <taxon>Actinomycetes</taxon>
        <taxon>Pseudonocardiales</taxon>
        <taxon>Pseudonocardiaceae</taxon>
        <taxon>Amycolatopsis</taxon>
    </lineage>
</organism>
<name>A0A263D7S0_9PSEU</name>
<dbReference type="Proteomes" id="UP000242444">
    <property type="component" value="Unassembled WGS sequence"/>
</dbReference>
<accession>A0A263D7S0</accession>
<proteinExistence type="predicted"/>
<dbReference type="EMBL" id="NKYE01000002">
    <property type="protein sequence ID" value="OZM74431.1"/>
    <property type="molecule type" value="Genomic_DNA"/>
</dbReference>
<gene>
    <name evidence="1" type="ORF">CFN78_04745</name>
</gene>
<evidence type="ECO:0000313" key="2">
    <source>
        <dbReference type="Proteomes" id="UP000242444"/>
    </source>
</evidence>
<reference evidence="1 2" key="1">
    <citation type="submission" date="2017-07" db="EMBL/GenBank/DDBJ databases">
        <title>Amycolatopsis antarcticus sp. nov., isolated from the surface of an Antarcticus brown macroalga.</title>
        <authorList>
            <person name="Wang J."/>
            <person name="Leiva S."/>
            <person name="Huang J."/>
            <person name="Huang Y."/>
        </authorList>
    </citation>
    <scope>NUCLEOTIDE SEQUENCE [LARGE SCALE GENOMIC DNA]</scope>
    <source>
        <strain evidence="1 2">AU-G6</strain>
    </source>
</reference>
<keyword evidence="2" id="KW-1185">Reference proteome</keyword>
<dbReference type="AlphaFoldDB" id="A0A263D7S0"/>